<feature type="chain" id="PRO_5043215308" evidence="3">
    <location>
        <begin position="32"/>
        <end position="528"/>
    </location>
</feature>
<dbReference type="Gene3D" id="3.40.50.1820">
    <property type="entry name" value="alpha/beta hydrolase"/>
    <property type="match status" value="1"/>
</dbReference>
<comment type="caution">
    <text evidence="6">The sequence shown here is derived from an EMBL/GenBank/DDBJ whole genome shotgun (WGS) entry which is preliminary data.</text>
</comment>
<dbReference type="SUPFAM" id="SSF53474">
    <property type="entry name" value="alpha/beta-Hydrolases"/>
    <property type="match status" value="1"/>
</dbReference>
<evidence type="ECO:0000256" key="3">
    <source>
        <dbReference type="SAM" id="SignalP"/>
    </source>
</evidence>
<proteinExistence type="inferred from homology"/>
<dbReference type="RefSeq" id="WP_005527056.1">
    <property type="nucleotide sequence ID" value="NZ_CP050134.2"/>
</dbReference>
<name>A0A6H9XID5_9CORY</name>
<dbReference type="Proteomes" id="UP000249886">
    <property type="component" value="Unassembled WGS sequence"/>
</dbReference>
<sequence>MGTLRHTIRRVMSVVTATTLLPVMMPLTAQAQAQTAAAPITWENCPAEKLDRPGARCGHIEVPENYANPGGKKITVGFIQFPNANAEVVFTNPGGPGGGVYDWLGKKNGTRLPQELFSQFEVVGVQPRGLVGSTPMDCPANPGSNPVDEFTNPGSALRSRCESKQPGYADQITTENTARDWEEVRKSLKRETINIYGLSYGTILGSSYASLFPNRVKHTVLDSGIDPTLQWSEIMARQEPAYRDVLHQFFGYVAQNDAKYHLGTTPYAVYRKWAYAVKAQSGVTPSVEPPKATAADLPAGTQGAGQAGVDAMNSVEPGRAQAENVGTQLTAGGKSQQSSFLMLYTHAFLPMAYKWDTIARAIANPKLAEDDLKSLGELDVNDAKLKAATASLQMQQTMMCNESVTAPRANEIPRAYWTMFVSKDPFATGQLLHGSGLACQGAKRVTPGVKLDGSALKVKPLEIQGRQDPQTPYGNFSHMQAAMQSTLVTVNGPGHGHFGYDNKAVDKLVLNYLRTGKATAGEVPGYFG</sequence>
<protein>
    <submittedName>
        <fullName evidence="6">Hydrolase</fullName>
        <ecNumber evidence="6">3.4.14.-</ecNumber>
    </submittedName>
</protein>
<dbReference type="AlphaFoldDB" id="A0A6H9XID5"/>
<feature type="domain" description="Peptidase S33 tripeptidyl aminopeptidase-like C-terminal" evidence="5">
    <location>
        <begin position="437"/>
        <end position="520"/>
    </location>
</feature>
<dbReference type="InterPro" id="IPR013595">
    <property type="entry name" value="Pept_S33_TAP-like_C"/>
</dbReference>
<dbReference type="EMBL" id="UARK01000036">
    <property type="protein sequence ID" value="SPW34421.1"/>
    <property type="molecule type" value="Genomic_DNA"/>
</dbReference>
<dbReference type="GO" id="GO:0016787">
    <property type="term" value="F:hydrolase activity"/>
    <property type="evidence" value="ECO:0007669"/>
    <property type="project" value="UniProtKB-KW"/>
</dbReference>
<reference evidence="6 7" key="1">
    <citation type="submission" date="2018-06" db="EMBL/GenBank/DDBJ databases">
        <authorList>
            <consortium name="Pathogen Informatics"/>
            <person name="Doyle S."/>
        </authorList>
    </citation>
    <scope>NUCLEOTIDE SEQUENCE [LARGE SCALE GENOMIC DNA]</scope>
    <source>
        <strain evidence="6 7">NCTC10254</strain>
    </source>
</reference>
<evidence type="ECO:0000256" key="1">
    <source>
        <dbReference type="ARBA" id="ARBA00010088"/>
    </source>
</evidence>
<gene>
    <name evidence="6" type="primary">tap</name>
    <name evidence="6" type="ORF">NCTC10254_02580</name>
</gene>
<evidence type="ECO:0000259" key="4">
    <source>
        <dbReference type="Pfam" id="PF00561"/>
    </source>
</evidence>
<dbReference type="InterPro" id="IPR000073">
    <property type="entry name" value="AB_hydrolase_1"/>
</dbReference>
<evidence type="ECO:0000313" key="6">
    <source>
        <dbReference type="EMBL" id="SPW34421.1"/>
    </source>
</evidence>
<dbReference type="Pfam" id="PF00561">
    <property type="entry name" value="Abhydrolase_1"/>
    <property type="match status" value="1"/>
</dbReference>
<keyword evidence="3" id="KW-0732">Signal</keyword>
<evidence type="ECO:0000259" key="5">
    <source>
        <dbReference type="Pfam" id="PF08386"/>
    </source>
</evidence>
<dbReference type="PANTHER" id="PTHR43248:SF25">
    <property type="entry name" value="AB HYDROLASE-1 DOMAIN-CONTAINING PROTEIN-RELATED"/>
    <property type="match status" value="1"/>
</dbReference>
<dbReference type="PANTHER" id="PTHR43248">
    <property type="entry name" value="2-SUCCINYL-6-HYDROXY-2,4-CYCLOHEXADIENE-1-CARBOXYLATE SYNTHASE"/>
    <property type="match status" value="1"/>
</dbReference>
<comment type="similarity">
    <text evidence="1">Belongs to the peptidase S33 family.</text>
</comment>
<accession>A0A6H9XID5</accession>
<keyword evidence="2 6" id="KW-0378">Hydrolase</keyword>
<dbReference type="InterPro" id="IPR029058">
    <property type="entry name" value="AB_hydrolase_fold"/>
</dbReference>
<feature type="domain" description="AB hydrolase-1" evidence="4">
    <location>
        <begin position="89"/>
        <end position="262"/>
    </location>
</feature>
<evidence type="ECO:0000256" key="2">
    <source>
        <dbReference type="ARBA" id="ARBA00022801"/>
    </source>
</evidence>
<evidence type="ECO:0000313" key="7">
    <source>
        <dbReference type="Proteomes" id="UP000249886"/>
    </source>
</evidence>
<dbReference type="Pfam" id="PF08386">
    <property type="entry name" value="Abhydrolase_4"/>
    <property type="match status" value="1"/>
</dbReference>
<dbReference type="GeneID" id="84574988"/>
<dbReference type="EC" id="3.4.14.-" evidence="6"/>
<feature type="signal peptide" evidence="3">
    <location>
        <begin position="1"/>
        <end position="31"/>
    </location>
</feature>
<organism evidence="6 7">
    <name type="scientific">Corynebacterium matruchotii</name>
    <dbReference type="NCBI Taxonomy" id="43768"/>
    <lineage>
        <taxon>Bacteria</taxon>
        <taxon>Bacillati</taxon>
        <taxon>Actinomycetota</taxon>
        <taxon>Actinomycetes</taxon>
        <taxon>Mycobacteriales</taxon>
        <taxon>Corynebacteriaceae</taxon>
        <taxon>Corynebacterium</taxon>
    </lineage>
</organism>
<dbReference type="InterPro" id="IPR051601">
    <property type="entry name" value="Serine_prot/Carboxylest_S33"/>
</dbReference>